<organism evidence="2 3">
    <name type="scientific">Alkalispirochaeta americana</name>
    <dbReference type="NCBI Taxonomy" id="159291"/>
    <lineage>
        <taxon>Bacteria</taxon>
        <taxon>Pseudomonadati</taxon>
        <taxon>Spirochaetota</taxon>
        <taxon>Spirochaetia</taxon>
        <taxon>Spirochaetales</taxon>
        <taxon>Spirochaetaceae</taxon>
        <taxon>Alkalispirochaeta</taxon>
    </lineage>
</organism>
<protein>
    <recommendedName>
        <fullName evidence="4">CpXC protein</fullName>
    </recommendedName>
</protein>
<evidence type="ECO:0000313" key="2">
    <source>
        <dbReference type="EMBL" id="SIQ13023.1"/>
    </source>
</evidence>
<keyword evidence="3" id="KW-1185">Reference proteome</keyword>
<proteinExistence type="predicted"/>
<feature type="compositionally biased region" description="Acidic residues" evidence="1">
    <location>
        <begin position="176"/>
        <end position="187"/>
    </location>
</feature>
<feature type="region of interest" description="Disordered" evidence="1">
    <location>
        <begin position="167"/>
        <end position="187"/>
    </location>
</feature>
<reference evidence="2 3" key="1">
    <citation type="submission" date="2017-01" db="EMBL/GenBank/DDBJ databases">
        <authorList>
            <person name="Mah S.A."/>
            <person name="Swanson W.J."/>
            <person name="Moy G.W."/>
            <person name="Vacquier V.D."/>
        </authorList>
    </citation>
    <scope>NUCLEOTIDE SEQUENCE [LARGE SCALE GENOMIC DNA]</scope>
    <source>
        <strain evidence="2 3">ASpG1</strain>
    </source>
</reference>
<name>A0A1N6Q8N8_9SPIO</name>
<evidence type="ECO:0008006" key="4">
    <source>
        <dbReference type="Google" id="ProtNLM"/>
    </source>
</evidence>
<dbReference type="EMBL" id="FTMS01000004">
    <property type="protein sequence ID" value="SIQ13023.1"/>
    <property type="molecule type" value="Genomic_DNA"/>
</dbReference>
<dbReference type="AlphaFoldDB" id="A0A1N6Q8N8"/>
<accession>A0A1N6Q8N8</accession>
<dbReference type="OrthoDB" id="9862998at2"/>
<dbReference type="STRING" id="159291.SAMN05920897_10463"/>
<dbReference type="RefSeq" id="WP_076488030.1">
    <property type="nucleotide sequence ID" value="NZ_FTMS01000004.1"/>
</dbReference>
<dbReference type="Proteomes" id="UP000186400">
    <property type="component" value="Unassembled WGS sequence"/>
</dbReference>
<evidence type="ECO:0000313" key="3">
    <source>
        <dbReference type="Proteomes" id="UP000186400"/>
    </source>
</evidence>
<sequence length="187" mass="21471">MGIFDTVRFDPPRACANCETAITEVQTKVFEPGLREYHVGDLVQGSPILSGVIREELYCPGCAGSDHRKPQFVWFSLWHTLLVGVYDTPQEAEARLQEVDRAELLNYLARHQQAALTWHDRFSRLYGELQNYQDYLRASPEEQQDRENMRFFRIREILATDDPLAALVSSNKPQNPEDETEVGNEGL</sequence>
<evidence type="ECO:0000256" key="1">
    <source>
        <dbReference type="SAM" id="MobiDB-lite"/>
    </source>
</evidence>
<gene>
    <name evidence="2" type="ORF">SAMN05920897_10463</name>
</gene>